<dbReference type="GO" id="GO:0000987">
    <property type="term" value="F:cis-regulatory region sequence-specific DNA binding"/>
    <property type="evidence" value="ECO:0007669"/>
    <property type="project" value="TreeGrafter"/>
</dbReference>
<dbReference type="PANTHER" id="PTHR12480:SF21">
    <property type="entry name" value="JMJC DOMAIN-CONTAINING PROTEIN 8"/>
    <property type="match status" value="1"/>
</dbReference>
<dbReference type="InterPro" id="IPR003347">
    <property type="entry name" value="JmjC_dom"/>
</dbReference>
<dbReference type="EMBL" id="CAJNDS010000946">
    <property type="protein sequence ID" value="CAE7241657.1"/>
    <property type="molecule type" value="Genomic_DNA"/>
</dbReference>
<name>A0A812LHJ8_9DINO</name>
<feature type="domain" description="JmjC" evidence="1">
    <location>
        <begin position="175"/>
        <end position="319"/>
    </location>
</feature>
<gene>
    <name evidence="2" type="primary">JMJD8</name>
    <name evidence="2" type="ORF">SNAT2548_LOCUS10962</name>
</gene>
<dbReference type="AlphaFoldDB" id="A0A812LHJ8"/>
<dbReference type="SUPFAM" id="SSF51197">
    <property type="entry name" value="Clavaminate synthase-like"/>
    <property type="match status" value="1"/>
</dbReference>
<accession>A0A812LHJ8</accession>
<sequence>MDGAVGWSMPGLFLVERFRLSPVLVFVAIAFLVALADGCSPAVRDLEGCFCAPAVAAAFLVVRPGVSAAKDPLWQLPSCNIEILEEDAWRSRFLDEFHGQRPAILRGWSSEAGEALARRTERQRLLADFGQIEVRVGHGFFFHVRGQAEESMALADFIESMPNDNYMFDFGEFMEQSGLSANWTLPPLLGQLGNYDNSSVPLRLALGGAGQGMPFHSHEDSYHLQLHGRKRWGIYAPGKMTRTGVLHSEDYATWLRFRRTGKGFVPPQWECVSEPGDLLYVPEGFQHATASLGYSLAVVQHARRALQSSAVFHWRAAVQAQREGQRKEAIKLAKKATKLDPSNSDMWLTLGQLHQSDTVSMVKFCERGLKANPLCAKTRLHLLMAYNTLGLTSKTQALMEDTKALGQGMVETVDFLVPRPSFHALARFPVPPKSS</sequence>
<dbReference type="InterPro" id="IPR011990">
    <property type="entry name" value="TPR-like_helical_dom_sf"/>
</dbReference>
<keyword evidence="3" id="KW-1185">Reference proteome</keyword>
<dbReference type="PANTHER" id="PTHR12480">
    <property type="entry name" value="ARGININE DEMETHYLASE AND LYSYL-HYDROXYLASE JMJD"/>
    <property type="match status" value="1"/>
</dbReference>
<evidence type="ECO:0000313" key="3">
    <source>
        <dbReference type="Proteomes" id="UP000604046"/>
    </source>
</evidence>
<dbReference type="Proteomes" id="UP000604046">
    <property type="component" value="Unassembled WGS sequence"/>
</dbReference>
<dbReference type="SUPFAM" id="SSF48452">
    <property type="entry name" value="TPR-like"/>
    <property type="match status" value="1"/>
</dbReference>
<evidence type="ECO:0000259" key="1">
    <source>
        <dbReference type="PROSITE" id="PS51184"/>
    </source>
</evidence>
<evidence type="ECO:0000313" key="2">
    <source>
        <dbReference type="EMBL" id="CAE7241657.1"/>
    </source>
</evidence>
<organism evidence="2 3">
    <name type="scientific">Symbiodinium natans</name>
    <dbReference type="NCBI Taxonomy" id="878477"/>
    <lineage>
        <taxon>Eukaryota</taxon>
        <taxon>Sar</taxon>
        <taxon>Alveolata</taxon>
        <taxon>Dinophyceae</taxon>
        <taxon>Suessiales</taxon>
        <taxon>Symbiodiniaceae</taxon>
        <taxon>Symbiodinium</taxon>
    </lineage>
</organism>
<proteinExistence type="predicted"/>
<dbReference type="Gene3D" id="1.25.40.10">
    <property type="entry name" value="Tetratricopeptide repeat domain"/>
    <property type="match status" value="1"/>
</dbReference>
<comment type="caution">
    <text evidence="2">The sequence shown here is derived from an EMBL/GenBank/DDBJ whole genome shotgun (WGS) entry which is preliminary data.</text>
</comment>
<dbReference type="OrthoDB" id="438164at2759"/>
<dbReference type="PROSITE" id="PS51184">
    <property type="entry name" value="JMJC"/>
    <property type="match status" value="1"/>
</dbReference>
<dbReference type="Pfam" id="PF08007">
    <property type="entry name" value="JmjC_2"/>
    <property type="match status" value="1"/>
</dbReference>
<dbReference type="GO" id="GO:0005634">
    <property type="term" value="C:nucleus"/>
    <property type="evidence" value="ECO:0007669"/>
    <property type="project" value="TreeGrafter"/>
</dbReference>
<dbReference type="Gene3D" id="2.60.120.650">
    <property type="entry name" value="Cupin"/>
    <property type="match status" value="1"/>
</dbReference>
<protein>
    <submittedName>
        <fullName evidence="2">JMJD8 protein</fullName>
    </submittedName>
</protein>
<dbReference type="InterPro" id="IPR050910">
    <property type="entry name" value="JMJD6_ArgDemeth/LysHydrox"/>
</dbReference>
<reference evidence="2" key="1">
    <citation type="submission" date="2021-02" db="EMBL/GenBank/DDBJ databases">
        <authorList>
            <person name="Dougan E. K."/>
            <person name="Rhodes N."/>
            <person name="Thang M."/>
            <person name="Chan C."/>
        </authorList>
    </citation>
    <scope>NUCLEOTIDE SEQUENCE</scope>
</reference>